<dbReference type="EMBL" id="FNQV01000001">
    <property type="protein sequence ID" value="SDZ74011.1"/>
    <property type="molecule type" value="Genomic_DNA"/>
</dbReference>
<feature type="domain" description="NAD-glutamate dehydrogenase ACT2" evidence="4">
    <location>
        <begin position="423"/>
        <end position="510"/>
    </location>
</feature>
<sequence length="1622" mass="178513">MSNEGQTIEQHLDQAAASLETHHSDALPKPGSAARVLTEVVRGISPDDLRASTPQEIADFIALFLSRAATREAGTSIVAFGTGSSPETGRPLTALDIVTDDMPFLVDSLSNEIERHGLIIHMVIHPQMKVRRDGAGYLLDVVDTEPHLDAEALEGHEIHDDEVEPGLGIEESWMRFLIEDPASSAEQDQLEADLRRILRQTRTVFEDWDAMHERAHGLAEQLRAHPPAGISAETATDAANLLDWLTEHNFTFLGVRSYRLLDSSDETVRLQAIAGTGLGLLRDSDGEAPVKELPEAAARKAREKELIFFTKINRPSTIHKPVPLDYIGIKTFDDAGEVTGEHRIIGLLTPASYQASVLDVPLIAPKVATVLADTGYDPDGHLGKDLLGILEDYPRDELFQVSPEQLTEIATTVVHLPGRRRTRAFVRRDPYGRYASLMVFMPRDRYSVAVRNRLTELMRDAFGGDDCETTALVTTAPLARVHFVVWGRKRSLVADVDGDTLASEIAAITRLLDEDVAELVAGSETGPATLRMLRAMPPSYKDATSAETALIDAEEIAALGEDTRVRLVAGEDGHRLRVYATRSIPLSESLPLLSDFGIQVSDEHSYHAELDGREVFLHDLGISAEFAGDDGEARRLEDAVEAVLSGRAEADRFNALVLSAQLPWRDVVILRALASYLRQTKPVYSTGYIIDTLTTNAALARDLRDLFYLRFDPASEFGAEASDERRAALSAARKDFLRALDAVSSIDQDTILRSLAAIIAATLRTNFFAEQASEALAFKIDPHAVPELPAPRPKYEIWVHGPRVQGVHLRFGEVARGGLRWSDRKEDFRTEVLGLVKAQMVKNAVIVPTGSKGGFVATQLPDPALDRQAWLDEGTAAYVQFISAMLSVTDNRVEGEIVPPAGVVRYDGDDPYLVVAADKGTAAFSDTANAVAREHGFWLDDAFASGGSAGYDHKKMGITARGAWESVKRHFRELGHDTQSEDFTVVGIGDMSGDVFGNGMLLSEHIRLIGAFDHRHVFIDPNPDAATSYAERKRLFTTPRSSWDDYNRDLISAGGGVFARTAKSIDVTPEMREALGLDEDVTEVTPTALIQAVLKAPVDLLWNGGIGTYVRGSSETDDQIGDRANDPIRITGDDLRVQVVGEGGNLGFSQLGRIEAAQHGVHINTDAIDNSGGVDSSDLEVNIKILLAPIVERGELTMAERNELLAEMTDDVARLVLRQNYEQNVLLGNARFQDDRMLGSHMRLMEKLEDSGELDRALEFLPSDEELHERQEAGHGLVTPEFAVLVAYAKMSLKDQLLATDLPDEEWTAALVADHFPPVLAERYSKDMAEHSLRREIVVTELANSIINRGGITFVTRAMDETGASADQVARAFIIAREVFALRDFVAGVEERDGVVATEVSSEMYLTFRRLLDRAARWFLHNRPSDMDVNAEIEQYRERIATLRQARERILPESFLADMKSKAERYQAAGVGKDLAGIAATLLDQAMWLDVIEIADETGEDPEEIARLHFGLAERLRLRDLLHEVSELPQTDLWDALARSAIRADVAATNAIITRAVIEATTSSESDPLASATARQEQWEEQHSKILQRVDTALDEIHAMDHPQIAPLSVGLRQLRSLVRSS</sequence>
<dbReference type="Gene3D" id="3.40.50.720">
    <property type="entry name" value="NAD(P)-binding Rossmann-like Domain"/>
    <property type="match status" value="1"/>
</dbReference>
<dbReference type="Pfam" id="PF05088">
    <property type="entry name" value="Bac_GDH_CD"/>
    <property type="match status" value="1"/>
</dbReference>
<dbReference type="PIRSF" id="PIRSF036761">
    <property type="entry name" value="GDH_Mll4104"/>
    <property type="match status" value="1"/>
</dbReference>
<dbReference type="GO" id="GO:0004069">
    <property type="term" value="F:L-aspartate:2-oxoglutarate aminotransferase activity"/>
    <property type="evidence" value="ECO:0007669"/>
    <property type="project" value="InterPro"/>
</dbReference>
<feature type="domain" description="NAD-specific glutamate dehydrogenase C-terminal" evidence="2">
    <location>
        <begin position="1274"/>
        <end position="1616"/>
    </location>
</feature>
<feature type="domain" description="NAD-glutamate dehydrogenase N-terminal ACT1" evidence="3">
    <location>
        <begin position="39"/>
        <end position="194"/>
    </location>
</feature>
<evidence type="ECO:0000259" key="1">
    <source>
        <dbReference type="Pfam" id="PF05088"/>
    </source>
</evidence>
<dbReference type="Pfam" id="PF21073">
    <property type="entry name" value="GDH_HM1"/>
    <property type="match status" value="1"/>
</dbReference>
<gene>
    <name evidence="6" type="ORF">SAMN02910418_00056</name>
</gene>
<protein>
    <submittedName>
        <fullName evidence="6">Glutamate dehydrogenase</fullName>
    </submittedName>
</protein>
<feature type="domain" description="NAD-glutamate dehydrogenase ACT3" evidence="5">
    <location>
        <begin position="569"/>
        <end position="625"/>
    </location>
</feature>
<dbReference type="GO" id="GO:0004352">
    <property type="term" value="F:glutamate dehydrogenase (NAD+) activity"/>
    <property type="evidence" value="ECO:0007669"/>
    <property type="project" value="InterPro"/>
</dbReference>
<dbReference type="InterPro" id="IPR049059">
    <property type="entry name" value="NAD_Glu_DH_HM1"/>
</dbReference>
<dbReference type="Pfam" id="PF21078">
    <property type="entry name" value="GDH_HM3"/>
    <property type="match status" value="1"/>
</dbReference>
<accession>A0A1H3VH68</accession>
<dbReference type="InterPro" id="IPR046346">
    <property type="entry name" value="Aminoacid_DH-like_N_sf"/>
</dbReference>
<dbReference type="Pfam" id="PF21074">
    <property type="entry name" value="GDH_C"/>
    <property type="match status" value="1"/>
</dbReference>
<dbReference type="Pfam" id="PF21076">
    <property type="entry name" value="GDH_ACT2"/>
    <property type="match status" value="1"/>
</dbReference>
<dbReference type="InterPro" id="IPR049056">
    <property type="entry name" value="NAD_Glu_DH_HM3"/>
</dbReference>
<evidence type="ECO:0000313" key="6">
    <source>
        <dbReference type="EMBL" id="SDZ74011.1"/>
    </source>
</evidence>
<reference evidence="7" key="1">
    <citation type="submission" date="2016-10" db="EMBL/GenBank/DDBJ databases">
        <authorList>
            <person name="Varghese N."/>
            <person name="Submissions S."/>
        </authorList>
    </citation>
    <scope>NUCLEOTIDE SEQUENCE [LARGE SCALE GENOMIC DNA]</scope>
    <source>
        <strain evidence="7">KPR-1</strain>
    </source>
</reference>
<dbReference type="GO" id="GO:0006538">
    <property type="term" value="P:L-glutamate catabolic process"/>
    <property type="evidence" value="ECO:0007669"/>
    <property type="project" value="InterPro"/>
</dbReference>
<dbReference type="InterPro" id="IPR048381">
    <property type="entry name" value="GDH_C"/>
</dbReference>
<dbReference type="PANTHER" id="PTHR43403:SF1">
    <property type="entry name" value="NAD-SPECIFIC GLUTAMATE DEHYDROGENASE"/>
    <property type="match status" value="1"/>
</dbReference>
<evidence type="ECO:0000259" key="2">
    <source>
        <dbReference type="Pfam" id="PF21074"/>
    </source>
</evidence>
<dbReference type="InterPro" id="IPR049064">
    <property type="entry name" value="NAD_Glu_DH_ACT3"/>
</dbReference>
<keyword evidence="7" id="KW-1185">Reference proteome</keyword>
<dbReference type="InterPro" id="IPR024727">
    <property type="entry name" value="NAD_Glu_DH_N_ACT1"/>
</dbReference>
<evidence type="ECO:0000259" key="3">
    <source>
        <dbReference type="Pfam" id="PF21075"/>
    </source>
</evidence>
<evidence type="ECO:0000313" key="7">
    <source>
        <dbReference type="Proteomes" id="UP000199288"/>
    </source>
</evidence>
<dbReference type="InterPro" id="IPR049062">
    <property type="entry name" value="NAD_Glu_DH_ACT2"/>
</dbReference>
<dbReference type="InterPro" id="IPR028971">
    <property type="entry name" value="NAD-GDH_cat"/>
</dbReference>
<dbReference type="SUPFAM" id="SSF53223">
    <property type="entry name" value="Aminoacid dehydrogenase-like, N-terminal domain"/>
    <property type="match status" value="1"/>
</dbReference>
<dbReference type="PANTHER" id="PTHR43403">
    <property type="entry name" value="NAD-SPECIFIC GLUTAMATE DEHYDROGENASE"/>
    <property type="match status" value="1"/>
</dbReference>
<dbReference type="Pfam" id="PF21075">
    <property type="entry name" value="GDH_ACT1"/>
    <property type="match status" value="1"/>
</dbReference>
<organism evidence="6 7">
    <name type="scientific">Bowdeniella nasicola</name>
    <dbReference type="NCBI Taxonomy" id="208480"/>
    <lineage>
        <taxon>Bacteria</taxon>
        <taxon>Bacillati</taxon>
        <taxon>Actinomycetota</taxon>
        <taxon>Actinomycetes</taxon>
        <taxon>Actinomycetales</taxon>
        <taxon>Actinomycetaceae</taxon>
        <taxon>Bowdeniella</taxon>
    </lineage>
</organism>
<proteinExistence type="predicted"/>
<dbReference type="InterPro" id="IPR007780">
    <property type="entry name" value="NAD_Glu_DH_bac"/>
</dbReference>
<evidence type="ECO:0000259" key="5">
    <source>
        <dbReference type="Pfam" id="PF21077"/>
    </source>
</evidence>
<dbReference type="RefSeq" id="WP_092560831.1">
    <property type="nucleotide sequence ID" value="NZ_FNQV01000001.1"/>
</dbReference>
<dbReference type="SUPFAM" id="SSF51735">
    <property type="entry name" value="NAD(P)-binding Rossmann-fold domains"/>
    <property type="match status" value="1"/>
</dbReference>
<name>A0A1H3VH68_9ACTO</name>
<dbReference type="Proteomes" id="UP000199288">
    <property type="component" value="Unassembled WGS sequence"/>
</dbReference>
<dbReference type="OrthoDB" id="9758052at2"/>
<dbReference type="InterPro" id="IPR036291">
    <property type="entry name" value="NAD(P)-bd_dom_sf"/>
</dbReference>
<feature type="domain" description="NAD-glutamate dehydrogenase catalytic" evidence="1">
    <location>
        <begin position="738"/>
        <end position="1228"/>
    </location>
</feature>
<evidence type="ECO:0000259" key="4">
    <source>
        <dbReference type="Pfam" id="PF21076"/>
    </source>
</evidence>
<dbReference type="Pfam" id="PF21077">
    <property type="entry name" value="GDH_ACT3"/>
    <property type="match status" value="1"/>
</dbReference>